<dbReference type="AlphaFoldDB" id="A0A4Z2ICH2"/>
<dbReference type="OrthoDB" id="9947986at2759"/>
<dbReference type="Proteomes" id="UP000314294">
    <property type="component" value="Unassembled WGS sequence"/>
</dbReference>
<comment type="caution">
    <text evidence="1">The sequence shown here is derived from an EMBL/GenBank/DDBJ whole genome shotgun (WGS) entry which is preliminary data.</text>
</comment>
<accession>A0A4Z2ICH2</accession>
<evidence type="ECO:0000313" key="1">
    <source>
        <dbReference type="EMBL" id="TNN75431.1"/>
    </source>
</evidence>
<gene>
    <name evidence="1" type="ORF">EYF80_014243</name>
</gene>
<proteinExistence type="predicted"/>
<dbReference type="EMBL" id="SRLO01000103">
    <property type="protein sequence ID" value="TNN75431.1"/>
    <property type="molecule type" value="Genomic_DNA"/>
</dbReference>
<keyword evidence="2" id="KW-1185">Reference proteome</keyword>
<evidence type="ECO:0000313" key="2">
    <source>
        <dbReference type="Proteomes" id="UP000314294"/>
    </source>
</evidence>
<protein>
    <submittedName>
        <fullName evidence="1">Uncharacterized protein</fullName>
    </submittedName>
</protein>
<reference evidence="1 2" key="1">
    <citation type="submission" date="2019-03" db="EMBL/GenBank/DDBJ databases">
        <title>First draft genome of Liparis tanakae, snailfish: a comprehensive survey of snailfish specific genes.</title>
        <authorList>
            <person name="Kim W."/>
            <person name="Song I."/>
            <person name="Jeong J.-H."/>
            <person name="Kim D."/>
            <person name="Kim S."/>
            <person name="Ryu S."/>
            <person name="Song J.Y."/>
            <person name="Lee S.K."/>
        </authorList>
    </citation>
    <scope>NUCLEOTIDE SEQUENCE [LARGE SCALE GENOMIC DNA]</scope>
    <source>
        <tissue evidence="1">Muscle</tissue>
    </source>
</reference>
<name>A0A4Z2ICH2_9TELE</name>
<sequence>MVVHLIGRDNETGIIDGLRSIIRELNLSEDLVSTTICVSYIADTEDPVKYYGVSMSAPGRLPRKIMIAASCLGTWDSYVAGAVMTYFPSKKKDFEGTIQLPKRVRCQAFNLRRNESMRPCGSCGNLFGLTPCEKKEWVYGNCAEVESLSKLFKHVDDVKVRVRPTSKMYSDGAMLKLEGRVRKDLVNWLKDREFTWRNTFYIPQCL</sequence>
<organism evidence="1 2">
    <name type="scientific">Liparis tanakae</name>
    <name type="common">Tanaka's snailfish</name>
    <dbReference type="NCBI Taxonomy" id="230148"/>
    <lineage>
        <taxon>Eukaryota</taxon>
        <taxon>Metazoa</taxon>
        <taxon>Chordata</taxon>
        <taxon>Craniata</taxon>
        <taxon>Vertebrata</taxon>
        <taxon>Euteleostomi</taxon>
        <taxon>Actinopterygii</taxon>
        <taxon>Neopterygii</taxon>
        <taxon>Teleostei</taxon>
        <taxon>Neoteleostei</taxon>
        <taxon>Acanthomorphata</taxon>
        <taxon>Eupercaria</taxon>
        <taxon>Perciformes</taxon>
        <taxon>Cottioidei</taxon>
        <taxon>Cottales</taxon>
        <taxon>Liparidae</taxon>
        <taxon>Liparis</taxon>
    </lineage>
</organism>